<dbReference type="GO" id="GO:0008703">
    <property type="term" value="F:5-amino-6-(5-phosphoribosylamino)uracil reductase activity"/>
    <property type="evidence" value="ECO:0007669"/>
    <property type="project" value="InterPro"/>
</dbReference>
<keyword evidence="6" id="KW-0686">Riboflavin biosynthesis</keyword>
<organism evidence="15 16">
    <name type="scientific">Pleurostoma richardsiae</name>
    <dbReference type="NCBI Taxonomy" id="41990"/>
    <lineage>
        <taxon>Eukaryota</taxon>
        <taxon>Fungi</taxon>
        <taxon>Dikarya</taxon>
        <taxon>Ascomycota</taxon>
        <taxon>Pezizomycotina</taxon>
        <taxon>Sordariomycetes</taxon>
        <taxon>Sordariomycetidae</taxon>
        <taxon>Calosphaeriales</taxon>
        <taxon>Pleurostomataceae</taxon>
        <taxon>Pleurostoma</taxon>
    </lineage>
</organism>
<dbReference type="InterPro" id="IPR050765">
    <property type="entry name" value="Riboflavin_Biosynth_HTPR"/>
</dbReference>
<protein>
    <recommendedName>
        <fullName evidence="5">2,5-diamino-6-ribosylamino-4(3H)-pyrimidinone 5'-phosphate reductase</fullName>
        <ecNumber evidence="4">1.1.1.302</ecNumber>
    </recommendedName>
    <alternativeName>
        <fullName evidence="10">2,5-diamino-6-(5-phospho-D-ribosylamino)pyrimidin-4(3H)-one reductase</fullName>
    </alternativeName>
    <alternativeName>
        <fullName evidence="9">2,5-diamino-6-ribitylamino-4(3H)-pyrimidinone 5'-phosphate synthase</fullName>
    </alternativeName>
</protein>
<evidence type="ECO:0000256" key="4">
    <source>
        <dbReference type="ARBA" id="ARBA00012851"/>
    </source>
</evidence>
<evidence type="ECO:0000256" key="7">
    <source>
        <dbReference type="ARBA" id="ARBA00022857"/>
    </source>
</evidence>
<gene>
    <name evidence="15" type="ORF">NKR23_g8260</name>
</gene>
<comment type="catalytic activity">
    <reaction evidence="12">
        <text>2,5-diamino-6-(1-D-ribitylamino)pyrimidin-4(3H)-one 5'-phosphate + NADP(+) = 2,5-diamino-6-(1-D-ribosylamino)pyrimidin-4(3H)-one 5'-phosphate + NADPH + H(+)</text>
        <dbReference type="Rhea" id="RHEA:27278"/>
        <dbReference type="ChEBI" id="CHEBI:15378"/>
        <dbReference type="ChEBI" id="CHEBI:57783"/>
        <dbReference type="ChEBI" id="CHEBI:58349"/>
        <dbReference type="ChEBI" id="CHEBI:58890"/>
        <dbReference type="ChEBI" id="CHEBI:59545"/>
        <dbReference type="EC" id="1.1.1.302"/>
    </reaction>
</comment>
<evidence type="ECO:0000313" key="16">
    <source>
        <dbReference type="Proteomes" id="UP001174694"/>
    </source>
</evidence>
<evidence type="ECO:0000256" key="1">
    <source>
        <dbReference type="ARBA" id="ARBA00003555"/>
    </source>
</evidence>
<feature type="domain" description="Bacterial bifunctional deaminase-reductase C-terminal" evidence="14">
    <location>
        <begin position="41"/>
        <end position="286"/>
    </location>
</feature>
<evidence type="ECO:0000256" key="3">
    <source>
        <dbReference type="ARBA" id="ARBA00009723"/>
    </source>
</evidence>
<comment type="pathway">
    <text evidence="2">Cofactor biosynthesis; riboflavin biosynthesis.</text>
</comment>
<dbReference type="Pfam" id="PF01872">
    <property type="entry name" value="RibD_C"/>
    <property type="match status" value="1"/>
</dbReference>
<comment type="caution">
    <text evidence="15">The sequence shown here is derived from an EMBL/GenBank/DDBJ whole genome shotgun (WGS) entry which is preliminary data.</text>
</comment>
<evidence type="ECO:0000256" key="5">
    <source>
        <dbReference type="ARBA" id="ARBA00015035"/>
    </source>
</evidence>
<evidence type="ECO:0000259" key="14">
    <source>
        <dbReference type="Pfam" id="PF01872"/>
    </source>
</evidence>
<dbReference type="PANTHER" id="PTHR38011">
    <property type="entry name" value="DIHYDROFOLATE REDUCTASE FAMILY PROTEIN (AFU_ORTHOLOGUE AFUA_8G06820)"/>
    <property type="match status" value="1"/>
</dbReference>
<keyword evidence="8" id="KW-0560">Oxidoreductase</keyword>
<dbReference type="Proteomes" id="UP001174694">
    <property type="component" value="Unassembled WGS sequence"/>
</dbReference>
<keyword evidence="16" id="KW-1185">Reference proteome</keyword>
<dbReference type="GO" id="GO:0009231">
    <property type="term" value="P:riboflavin biosynthetic process"/>
    <property type="evidence" value="ECO:0007669"/>
    <property type="project" value="UniProtKB-KW"/>
</dbReference>
<evidence type="ECO:0000256" key="10">
    <source>
        <dbReference type="ARBA" id="ARBA00031630"/>
    </source>
</evidence>
<evidence type="ECO:0000256" key="9">
    <source>
        <dbReference type="ARBA" id="ARBA00030073"/>
    </source>
</evidence>
<comment type="catalytic activity">
    <reaction evidence="11">
        <text>2,5-diamino-6-(1-D-ribitylamino)pyrimidin-4(3H)-one 5'-phosphate + NAD(+) = 2,5-diamino-6-(1-D-ribosylamino)pyrimidin-4(3H)-one 5'-phosphate + NADH + H(+)</text>
        <dbReference type="Rhea" id="RHEA:27274"/>
        <dbReference type="ChEBI" id="CHEBI:15378"/>
        <dbReference type="ChEBI" id="CHEBI:57540"/>
        <dbReference type="ChEBI" id="CHEBI:57945"/>
        <dbReference type="ChEBI" id="CHEBI:58890"/>
        <dbReference type="ChEBI" id="CHEBI:59545"/>
        <dbReference type="EC" id="1.1.1.302"/>
    </reaction>
</comment>
<comment type="function">
    <text evidence="1">Catalyzes an early step in riboflavin biosynthesis, the NADPH-dependent reduction of the ribose side chain of 2,5-diamino-6-ribosylamino-4(3H)-pyrimidinone 5'-phosphate, yielding 2,5-diamino-6-ribitylamino-4(3H)-pyrimidinone 5'-phosphate.</text>
</comment>
<dbReference type="EMBL" id="JANBVO010000028">
    <property type="protein sequence ID" value="KAJ9138948.1"/>
    <property type="molecule type" value="Genomic_DNA"/>
</dbReference>
<dbReference type="AlphaFoldDB" id="A0AA38VLK2"/>
<dbReference type="EC" id="1.1.1.302" evidence="4"/>
<reference evidence="15" key="1">
    <citation type="submission" date="2022-07" db="EMBL/GenBank/DDBJ databases">
        <title>Fungi with potential for degradation of polypropylene.</title>
        <authorList>
            <person name="Gostincar C."/>
        </authorList>
    </citation>
    <scope>NUCLEOTIDE SEQUENCE</scope>
    <source>
        <strain evidence="15">EXF-13308</strain>
    </source>
</reference>
<evidence type="ECO:0000256" key="13">
    <source>
        <dbReference type="SAM" id="MobiDB-lite"/>
    </source>
</evidence>
<accession>A0AA38VLK2</accession>
<comment type="similarity">
    <text evidence="3">Belongs to the HTP reductase family.</text>
</comment>
<sequence length="292" mass="30570">MAAESLNFPEQDAAKLEPYLPPPSTTSAAPASQTGPSSSLPFVTLTFATSLDSSLSLAPGTQTVLSGPQSKAMTHFLRSRHDAICVGVGTAIADDPGLNCRLAAPAASPQQHTGIHQPRPVVVDPGARWDFTEDSKVLRLVRTRGGRAPFVITAVRDPPAARAALLERHGGKYIVLDGAAGAGAGAGGGEVEGRRRFGWEDILRAVAREGLRSIMVEGGAQIINSLLDAPDRALVDSVIVTIAPTWLGEGGVVVSPSRVVDEAGRPRPAARLRDVLWHPLGDDVVLCGRLLQ</sequence>
<dbReference type="PANTHER" id="PTHR38011:SF7">
    <property type="entry name" value="2,5-DIAMINO-6-RIBOSYLAMINO-4(3H)-PYRIMIDINONE 5'-PHOSPHATE REDUCTASE"/>
    <property type="match status" value="1"/>
</dbReference>
<feature type="compositionally biased region" description="Low complexity" evidence="13">
    <location>
        <begin position="25"/>
        <end position="35"/>
    </location>
</feature>
<feature type="region of interest" description="Disordered" evidence="13">
    <location>
        <begin position="1"/>
        <end position="35"/>
    </location>
</feature>
<dbReference type="InterPro" id="IPR024072">
    <property type="entry name" value="DHFR-like_dom_sf"/>
</dbReference>
<dbReference type="SUPFAM" id="SSF53597">
    <property type="entry name" value="Dihydrofolate reductase-like"/>
    <property type="match status" value="1"/>
</dbReference>
<evidence type="ECO:0000256" key="6">
    <source>
        <dbReference type="ARBA" id="ARBA00022619"/>
    </source>
</evidence>
<evidence type="ECO:0000256" key="8">
    <source>
        <dbReference type="ARBA" id="ARBA00023002"/>
    </source>
</evidence>
<evidence type="ECO:0000256" key="2">
    <source>
        <dbReference type="ARBA" id="ARBA00005104"/>
    </source>
</evidence>
<name>A0AA38VLK2_9PEZI</name>
<evidence type="ECO:0000256" key="11">
    <source>
        <dbReference type="ARBA" id="ARBA00047550"/>
    </source>
</evidence>
<dbReference type="InterPro" id="IPR002734">
    <property type="entry name" value="RibDG_C"/>
</dbReference>
<keyword evidence="7" id="KW-0521">NADP</keyword>
<proteinExistence type="inferred from homology"/>
<evidence type="ECO:0000256" key="12">
    <source>
        <dbReference type="ARBA" id="ARBA00049020"/>
    </source>
</evidence>
<dbReference type="Gene3D" id="3.40.430.10">
    <property type="entry name" value="Dihydrofolate Reductase, subunit A"/>
    <property type="match status" value="1"/>
</dbReference>
<evidence type="ECO:0000313" key="15">
    <source>
        <dbReference type="EMBL" id="KAJ9138948.1"/>
    </source>
</evidence>